<dbReference type="PANTHER" id="PTHR31760:SF0">
    <property type="entry name" value="S-ADENOSYL-L-METHIONINE-DEPENDENT METHYLTRANSFERASES SUPERFAMILY PROTEIN"/>
    <property type="match status" value="1"/>
</dbReference>
<dbReference type="EMBL" id="LMBR01000251">
    <property type="protein sequence ID" value="KUL20255.1"/>
    <property type="molecule type" value="Genomic_DNA"/>
</dbReference>
<comment type="similarity">
    <text evidence="6">Belongs to the methyltransferase superfamily. RNA methyltransferase RsmG family.</text>
</comment>
<name>A0A101J4T3_CHLLI</name>
<dbReference type="InterPro" id="IPR029063">
    <property type="entry name" value="SAM-dependent_MTases_sf"/>
</dbReference>
<dbReference type="Pfam" id="PF02527">
    <property type="entry name" value="GidB"/>
    <property type="match status" value="1"/>
</dbReference>
<feature type="binding site" evidence="6">
    <location>
        <position position="87"/>
    </location>
    <ligand>
        <name>S-adenosyl-L-methionine</name>
        <dbReference type="ChEBI" id="CHEBI:59789"/>
    </ligand>
</feature>
<dbReference type="Proteomes" id="UP000053937">
    <property type="component" value="Unassembled WGS sequence"/>
</dbReference>
<keyword evidence="1 6" id="KW-0963">Cytoplasm</keyword>
<comment type="caution">
    <text evidence="7">The sequence shown here is derived from an EMBL/GenBank/DDBJ whole genome shotgun (WGS) entry which is preliminary data.</text>
</comment>
<evidence type="ECO:0000256" key="2">
    <source>
        <dbReference type="ARBA" id="ARBA00022552"/>
    </source>
</evidence>
<accession>A0A101J4T3</accession>
<evidence type="ECO:0000313" key="8">
    <source>
        <dbReference type="Proteomes" id="UP000053937"/>
    </source>
</evidence>
<dbReference type="CDD" id="cd02440">
    <property type="entry name" value="AdoMet_MTases"/>
    <property type="match status" value="1"/>
</dbReference>
<organism evidence="7 8">
    <name type="scientific">Chlorobium limicola</name>
    <dbReference type="NCBI Taxonomy" id="1092"/>
    <lineage>
        <taxon>Bacteria</taxon>
        <taxon>Pseudomonadati</taxon>
        <taxon>Chlorobiota</taxon>
        <taxon>Chlorobiia</taxon>
        <taxon>Chlorobiales</taxon>
        <taxon>Chlorobiaceae</taxon>
        <taxon>Chlorobium/Pelodictyon group</taxon>
        <taxon>Chlorobium</taxon>
    </lineage>
</organism>
<evidence type="ECO:0000256" key="5">
    <source>
        <dbReference type="ARBA" id="ARBA00022691"/>
    </source>
</evidence>
<evidence type="ECO:0000256" key="6">
    <source>
        <dbReference type="HAMAP-Rule" id="MF_00074"/>
    </source>
</evidence>
<keyword evidence="2 6" id="KW-0698">rRNA processing</keyword>
<gene>
    <name evidence="6" type="primary">rsmG</name>
    <name evidence="7" type="ORF">ASB62_09985</name>
</gene>
<evidence type="ECO:0000256" key="1">
    <source>
        <dbReference type="ARBA" id="ARBA00022490"/>
    </source>
</evidence>
<dbReference type="Gene3D" id="3.40.50.150">
    <property type="entry name" value="Vaccinia Virus protein VP39"/>
    <property type="match status" value="1"/>
</dbReference>
<keyword evidence="4 6" id="KW-0808">Transferase</keyword>
<keyword evidence="3 6" id="KW-0489">Methyltransferase</keyword>
<feature type="binding site" evidence="6">
    <location>
        <position position="82"/>
    </location>
    <ligand>
        <name>S-adenosyl-L-methionine</name>
        <dbReference type="ChEBI" id="CHEBI:59789"/>
    </ligand>
</feature>
<dbReference type="GO" id="GO:0005829">
    <property type="term" value="C:cytosol"/>
    <property type="evidence" value="ECO:0007669"/>
    <property type="project" value="TreeGrafter"/>
</dbReference>
<proteinExistence type="inferred from homology"/>
<dbReference type="PANTHER" id="PTHR31760">
    <property type="entry name" value="S-ADENOSYL-L-METHIONINE-DEPENDENT METHYLTRANSFERASES SUPERFAMILY PROTEIN"/>
    <property type="match status" value="1"/>
</dbReference>
<dbReference type="NCBIfam" id="TIGR00138">
    <property type="entry name" value="rsmG_gidB"/>
    <property type="match status" value="1"/>
</dbReference>
<evidence type="ECO:0000313" key="7">
    <source>
        <dbReference type="EMBL" id="KUL20255.1"/>
    </source>
</evidence>
<dbReference type="GO" id="GO:0070043">
    <property type="term" value="F:rRNA (guanine-N7-)-methyltransferase activity"/>
    <property type="evidence" value="ECO:0007669"/>
    <property type="project" value="UniProtKB-UniRule"/>
</dbReference>
<comment type="function">
    <text evidence="6">Specifically methylates the N7 position of a guanine in 16S rRNA.</text>
</comment>
<evidence type="ECO:0000256" key="4">
    <source>
        <dbReference type="ARBA" id="ARBA00022679"/>
    </source>
</evidence>
<dbReference type="SUPFAM" id="SSF53335">
    <property type="entry name" value="S-adenosyl-L-methionine-dependent methyltransferases"/>
    <property type="match status" value="1"/>
</dbReference>
<sequence>MKRHTEELDALKELCSREQMALTESQYELLAAYALLLEQWNKKINLISRKEDAPVIIKHVFHSLLMGLFHPFSAGEKVLDLGTGGGLPGIPLAIAWPDTRFLLVDSTGKKIAACQAMINELGIGNAVALHSRVEELKGLTFDTVLSRQVAQLEQLCAYTYRFLKPEGCLICLKGGNLEEEIKTALEARHAHHGFPSTIEHFAISGFSPFFAEKEIVIARR</sequence>
<feature type="binding site" evidence="6">
    <location>
        <position position="147"/>
    </location>
    <ligand>
        <name>S-adenosyl-L-methionine</name>
        <dbReference type="ChEBI" id="CHEBI:59789"/>
    </ligand>
</feature>
<feature type="binding site" evidence="6">
    <location>
        <begin position="133"/>
        <end position="134"/>
    </location>
    <ligand>
        <name>S-adenosyl-L-methionine</name>
        <dbReference type="ChEBI" id="CHEBI:59789"/>
    </ligand>
</feature>
<keyword evidence="8" id="KW-1185">Reference proteome</keyword>
<keyword evidence="5 6" id="KW-0949">S-adenosyl-L-methionine</keyword>
<comment type="subcellular location">
    <subcellularLocation>
        <location evidence="6">Cytoplasm</location>
    </subcellularLocation>
</comment>
<evidence type="ECO:0000256" key="3">
    <source>
        <dbReference type="ARBA" id="ARBA00022603"/>
    </source>
</evidence>
<reference evidence="7 8" key="1">
    <citation type="submission" date="2015-10" db="EMBL/GenBank/DDBJ databases">
        <title>Draft Genome Sequence of Chlorobium limicola strain Frasassi Growing under Artificial Lighting in the Frasassi Cave System.</title>
        <authorList>
            <person name="Mansor M."/>
            <person name="Macalady J."/>
        </authorList>
    </citation>
    <scope>NUCLEOTIDE SEQUENCE [LARGE SCALE GENOMIC DNA]</scope>
    <source>
        <strain evidence="7 8">Frasassi</strain>
    </source>
</reference>
<feature type="binding site" evidence="6">
    <location>
        <begin position="105"/>
        <end position="107"/>
    </location>
    <ligand>
        <name>S-adenosyl-L-methionine</name>
        <dbReference type="ChEBI" id="CHEBI:59789"/>
    </ligand>
</feature>
<dbReference type="OrthoDB" id="9808773at2"/>
<dbReference type="PIRSF" id="PIRSF003078">
    <property type="entry name" value="GidB"/>
    <property type="match status" value="1"/>
</dbReference>
<dbReference type="RefSeq" id="WP_059139734.1">
    <property type="nucleotide sequence ID" value="NZ_LMBR01000251.1"/>
</dbReference>
<protein>
    <recommendedName>
        <fullName evidence="6">Ribosomal RNA small subunit methyltransferase G</fullName>
        <ecNumber evidence="6">2.1.1.-</ecNumber>
    </recommendedName>
    <alternativeName>
        <fullName evidence="6">16S rRNA 7-methylguanosine methyltransferase</fullName>
        <shortName evidence="6">16S rRNA m7G methyltransferase</shortName>
    </alternativeName>
</protein>
<dbReference type="InterPro" id="IPR003682">
    <property type="entry name" value="rRNA_ssu_MeTfrase_G"/>
</dbReference>
<dbReference type="HAMAP" id="MF_00074">
    <property type="entry name" value="16SrRNA_methyltr_G"/>
    <property type="match status" value="1"/>
</dbReference>
<dbReference type="AlphaFoldDB" id="A0A101J4T3"/>
<dbReference type="EC" id="2.1.1.-" evidence="6"/>